<evidence type="ECO:0000256" key="6">
    <source>
        <dbReference type="ARBA" id="ARBA00022683"/>
    </source>
</evidence>
<dbReference type="PROSITE" id="PS00372">
    <property type="entry name" value="PTS_EIIA_TYPE_2_HIS"/>
    <property type="match status" value="1"/>
</dbReference>
<protein>
    <submittedName>
        <fullName evidence="8">PTS system, fructose subfamily, IIA component</fullName>
    </submittedName>
</protein>
<dbReference type="InterPro" id="IPR004715">
    <property type="entry name" value="PTS_IIA_fruc"/>
</dbReference>
<dbReference type="PANTHER" id="PTHR47738">
    <property type="entry name" value="PTS SYSTEM FRUCTOSE-LIKE EIIA COMPONENT-RELATED"/>
    <property type="match status" value="1"/>
</dbReference>
<dbReference type="InterPro" id="IPR002178">
    <property type="entry name" value="PTS_EIIA_type-2_dom"/>
</dbReference>
<dbReference type="PANTHER" id="PTHR47738:SF2">
    <property type="entry name" value="PTS SYSTEM FRUCTOSE-LIKE EIIA COMPONENT"/>
    <property type="match status" value="1"/>
</dbReference>
<evidence type="ECO:0000259" key="7">
    <source>
        <dbReference type="PROSITE" id="PS51094"/>
    </source>
</evidence>
<dbReference type="Pfam" id="PF00359">
    <property type="entry name" value="PTS_EIIA_2"/>
    <property type="match status" value="1"/>
</dbReference>
<dbReference type="AlphaFoldDB" id="A0A1H0EV59"/>
<evidence type="ECO:0000256" key="2">
    <source>
        <dbReference type="ARBA" id="ARBA00022448"/>
    </source>
</evidence>
<organism evidence="8 9">
    <name type="scientific">Alkalicoccus daliensis</name>
    <dbReference type="NCBI Taxonomy" id="745820"/>
    <lineage>
        <taxon>Bacteria</taxon>
        <taxon>Bacillati</taxon>
        <taxon>Bacillota</taxon>
        <taxon>Bacilli</taxon>
        <taxon>Bacillales</taxon>
        <taxon>Bacillaceae</taxon>
        <taxon>Alkalicoccus</taxon>
    </lineage>
</organism>
<comment type="subcellular location">
    <subcellularLocation>
        <location evidence="1">Cytoplasm</location>
    </subcellularLocation>
</comment>
<evidence type="ECO:0000256" key="3">
    <source>
        <dbReference type="ARBA" id="ARBA00022553"/>
    </source>
</evidence>
<keyword evidence="9" id="KW-1185">Reference proteome</keyword>
<keyword evidence="6" id="KW-0598">Phosphotransferase system</keyword>
<feature type="domain" description="PTS EIIA type-2" evidence="7">
    <location>
        <begin position="5"/>
        <end position="150"/>
    </location>
</feature>
<dbReference type="GO" id="GO:0016020">
    <property type="term" value="C:membrane"/>
    <property type="evidence" value="ECO:0007669"/>
    <property type="project" value="InterPro"/>
</dbReference>
<dbReference type="GO" id="GO:0009401">
    <property type="term" value="P:phosphoenolpyruvate-dependent sugar phosphotransferase system"/>
    <property type="evidence" value="ECO:0007669"/>
    <property type="project" value="UniProtKB-KW"/>
</dbReference>
<dbReference type="SUPFAM" id="SSF55804">
    <property type="entry name" value="Phoshotransferase/anion transport protein"/>
    <property type="match status" value="1"/>
</dbReference>
<keyword evidence="4" id="KW-0762">Sugar transport</keyword>
<sequence length="150" mass="16750">MKLIDQLSENLISIYLEGKTKEEVIEEMTALFAEDNAINSKADFKEAILAREAESSTGVGHEVAVPHGKTDAVLKHGVAFGRSTEGVDWQSHDGLPVKLIFMVAAPAEDQGEEHLQIMQMISSKLRDDDFKRQLLEAETQEEVWELLKTI</sequence>
<evidence type="ECO:0000313" key="8">
    <source>
        <dbReference type="EMBL" id="SDN86260.1"/>
    </source>
</evidence>
<evidence type="ECO:0000313" key="9">
    <source>
        <dbReference type="Proteomes" id="UP000198778"/>
    </source>
</evidence>
<keyword evidence="2" id="KW-0813">Transport</keyword>
<dbReference type="GO" id="GO:0005737">
    <property type="term" value="C:cytoplasm"/>
    <property type="evidence" value="ECO:0007669"/>
    <property type="project" value="UniProtKB-SubCell"/>
</dbReference>
<dbReference type="NCBIfam" id="TIGR00848">
    <property type="entry name" value="fruA"/>
    <property type="match status" value="1"/>
</dbReference>
<evidence type="ECO:0000256" key="4">
    <source>
        <dbReference type="ARBA" id="ARBA00022597"/>
    </source>
</evidence>
<evidence type="ECO:0000256" key="1">
    <source>
        <dbReference type="ARBA" id="ARBA00004496"/>
    </source>
</evidence>
<keyword evidence="5" id="KW-0808">Transferase</keyword>
<dbReference type="Gene3D" id="3.40.930.10">
    <property type="entry name" value="Mannitol-specific EII, Chain A"/>
    <property type="match status" value="1"/>
</dbReference>
<dbReference type="InterPro" id="IPR016152">
    <property type="entry name" value="PTrfase/Anion_transptr"/>
</dbReference>
<evidence type="ECO:0000256" key="5">
    <source>
        <dbReference type="ARBA" id="ARBA00022679"/>
    </source>
</evidence>
<dbReference type="InterPro" id="IPR051541">
    <property type="entry name" value="PTS_SugarTrans_NitroReg"/>
</dbReference>
<dbReference type="PROSITE" id="PS51094">
    <property type="entry name" value="PTS_EIIA_TYPE_2"/>
    <property type="match status" value="1"/>
</dbReference>
<gene>
    <name evidence="8" type="ORF">SAMN04488053_10481</name>
</gene>
<reference evidence="9" key="1">
    <citation type="submission" date="2016-10" db="EMBL/GenBank/DDBJ databases">
        <authorList>
            <person name="Varghese N."/>
            <person name="Submissions S."/>
        </authorList>
    </citation>
    <scope>NUCLEOTIDE SEQUENCE [LARGE SCALE GENOMIC DNA]</scope>
    <source>
        <strain evidence="9">CGMCC 1.10369</strain>
    </source>
</reference>
<dbReference type="EMBL" id="FNIL01000004">
    <property type="protein sequence ID" value="SDN86260.1"/>
    <property type="molecule type" value="Genomic_DNA"/>
</dbReference>
<dbReference type="CDD" id="cd00211">
    <property type="entry name" value="PTS_IIA_fru"/>
    <property type="match status" value="1"/>
</dbReference>
<dbReference type="OrthoDB" id="95460at2"/>
<dbReference type="Proteomes" id="UP000198778">
    <property type="component" value="Unassembled WGS sequence"/>
</dbReference>
<accession>A0A1H0EV59</accession>
<dbReference type="STRING" id="745820.SAMN04488053_10481"/>
<dbReference type="FunFam" id="3.40.930.10:FF:000009">
    <property type="entry name" value="PTS system, fructose specific IIABC component"/>
    <property type="match status" value="1"/>
</dbReference>
<name>A0A1H0EV59_9BACI</name>
<proteinExistence type="predicted"/>
<dbReference type="RefSeq" id="WP_090842521.1">
    <property type="nucleotide sequence ID" value="NZ_FNIL01000004.1"/>
</dbReference>
<keyword evidence="3" id="KW-0597">Phosphoprotein</keyword>
<dbReference type="GO" id="GO:0008982">
    <property type="term" value="F:protein-N(PI)-phosphohistidine-sugar phosphotransferase activity"/>
    <property type="evidence" value="ECO:0007669"/>
    <property type="project" value="InterPro"/>
</dbReference>